<keyword evidence="2 11" id="KW-0696">RNA-directed RNA polymerase</keyword>
<evidence type="ECO:0000256" key="4">
    <source>
        <dbReference type="ARBA" id="ARBA00022695"/>
    </source>
</evidence>
<feature type="non-terminal residue" evidence="11">
    <location>
        <position position="569"/>
    </location>
</feature>
<feature type="domain" description="RdRp catalytic" evidence="10">
    <location>
        <begin position="332"/>
        <end position="463"/>
    </location>
</feature>
<dbReference type="GO" id="GO:0003968">
    <property type="term" value="F:RNA-directed RNA polymerase activity"/>
    <property type="evidence" value="ECO:0007669"/>
    <property type="project" value="UniProtKB-KW"/>
</dbReference>
<evidence type="ECO:0000256" key="6">
    <source>
        <dbReference type="ARBA" id="ARBA00022953"/>
    </source>
</evidence>
<keyword evidence="4" id="KW-0548">Nucleotidyltransferase</keyword>
<organism evidence="11 12">
    <name type="scientific">ssRNA phage SRR5466338_4</name>
    <dbReference type="NCBI Taxonomy" id="2786393"/>
    <lineage>
        <taxon>Viruses</taxon>
        <taxon>Riboviria</taxon>
        <taxon>Orthornavirae</taxon>
        <taxon>Lenarviricota</taxon>
        <taxon>Leviviricetes</taxon>
        <taxon>Timlovirales</taxon>
        <taxon>Steitzviridae</taxon>
        <taxon>Tehnicivirus</taxon>
        <taxon>Tehnicivirus sp. 'pelovicinum'</taxon>
    </lineage>
</organism>
<evidence type="ECO:0000259" key="10">
    <source>
        <dbReference type="PROSITE" id="PS50522"/>
    </source>
</evidence>
<reference evidence="11" key="1">
    <citation type="submission" date="2020-09" db="EMBL/GenBank/DDBJ databases">
        <title>Leviviricetes taxonomy.</title>
        <authorList>
            <person name="Stockdale S.R."/>
            <person name="Callanan J."/>
            <person name="Adriaenssens E.M."/>
            <person name="Kuhn J.H."/>
            <person name="Rumnieks J."/>
            <person name="Shkoporov A."/>
            <person name="Draper L.A."/>
            <person name="Ross P."/>
            <person name="Hill C."/>
        </authorList>
    </citation>
    <scope>NUCLEOTIDE SEQUENCE</scope>
</reference>
<evidence type="ECO:0000256" key="8">
    <source>
        <dbReference type="ARBA" id="ARBA00048744"/>
    </source>
</evidence>
<proteinExistence type="predicted"/>
<dbReference type="EMBL" id="BK014083">
    <property type="protein sequence ID" value="DAD52367.1"/>
    <property type="molecule type" value="Genomic_RNA"/>
</dbReference>
<protein>
    <recommendedName>
        <fullName evidence="1">RNA-directed RNA polymerase</fullName>
        <ecNumber evidence="1">2.7.7.48</ecNumber>
    </recommendedName>
    <alternativeName>
        <fullName evidence="7">RNA replicase beta chain</fullName>
    </alternativeName>
</protein>
<name>A0A8S5L4V9_9VIRU</name>
<keyword evidence="6" id="KW-0693">Viral RNA replication</keyword>
<keyword evidence="3" id="KW-0808">Transferase</keyword>
<keyword evidence="9" id="KW-0479">Metal-binding</keyword>
<comment type="cofactor">
    <cofactor evidence="9">
        <name>Mg(2+)</name>
        <dbReference type="ChEBI" id="CHEBI:18420"/>
    </cofactor>
    <text evidence="9">Binds 2 Mg(2+) per subunit.</text>
</comment>
<dbReference type="KEGG" id="vg:80400810"/>
<evidence type="ECO:0000256" key="5">
    <source>
        <dbReference type="ARBA" id="ARBA00022741"/>
    </source>
</evidence>
<feature type="binding site" evidence="9">
    <location>
        <position position="431"/>
    </location>
    <ligand>
        <name>Mg(2+)</name>
        <dbReference type="ChEBI" id="CHEBI:18420"/>
        <label>2</label>
    </ligand>
</feature>
<dbReference type="GO" id="GO:0000166">
    <property type="term" value="F:nucleotide binding"/>
    <property type="evidence" value="ECO:0007669"/>
    <property type="project" value="UniProtKB-KW"/>
</dbReference>
<feature type="binding site" evidence="9">
    <location>
        <position position="347"/>
    </location>
    <ligand>
        <name>Mg(2+)</name>
        <dbReference type="ChEBI" id="CHEBI:18420"/>
        <label>2</label>
    </ligand>
</feature>
<evidence type="ECO:0000256" key="9">
    <source>
        <dbReference type="PIRSR" id="PIRSR605093-1"/>
    </source>
</evidence>
<keyword evidence="5" id="KW-0547">Nucleotide-binding</keyword>
<dbReference type="Proteomes" id="UP000678809">
    <property type="component" value="Segment"/>
</dbReference>
<dbReference type="PROSITE" id="PS50522">
    <property type="entry name" value="RDRP_PHAGE"/>
    <property type="match status" value="1"/>
</dbReference>
<feature type="binding site" evidence="9">
    <location>
        <position position="432"/>
    </location>
    <ligand>
        <name>Mg(2+)</name>
        <dbReference type="ChEBI" id="CHEBI:18420"/>
        <label>2</label>
    </ligand>
</feature>
<dbReference type="GO" id="GO:0046872">
    <property type="term" value="F:metal ion binding"/>
    <property type="evidence" value="ECO:0007669"/>
    <property type="project" value="UniProtKB-KW"/>
</dbReference>
<dbReference type="GO" id="GO:0039694">
    <property type="term" value="P:viral RNA genome replication"/>
    <property type="evidence" value="ECO:0007669"/>
    <property type="project" value="InterPro"/>
</dbReference>
<evidence type="ECO:0000256" key="3">
    <source>
        <dbReference type="ARBA" id="ARBA00022679"/>
    </source>
</evidence>
<sequence>MPANSEFLMEPHNRLDNVVHIIAALLRDVQIRHGSVFNITALSKTLKKVKSRCSHEGTGFLTKTLLHLGKAFDKALSGHTPLNSISLGFEPYPGCKFPRFLGELFNRVLQPDGTVLRYPDATCVESIRQLLYAFSKYELPYTDEQVQQVISKFERTESDLSTTSTMLDSLSSEVAAITSSRRRTPKSSSMVEVTREARILLSRVFAFFNPRDIIPRHGPGAVATRQQLWAKFEFTNVSSRITELYPLDEYYYASLGHVCDDMHGITHMSDRDLPARVCLVPKDSRGPRLISCEPVDFQWIQQGLARKLVEHVESIKLTKFNVFFTDQEPNRRGAWLGSKTGRYATLDLNEASDRISLSLVRLLFPEHIRVYLEACRSTSTELPNGKVLPLKKYAPMGSSLCFPVLALSVWALLTAGSPDADTRESILVYGDDVIVPTAFAANAMSILESFGLKINQDKSCTSGLFRESCGMDAFAGVNVTPVRFRTVWTDSPSPESYCSWIAYANQLYDKKYYHTYDHIVSKILSVYREVPSDDMSLTCPSLRSVPEASLPKRRRWNPNLQKFEYRVYV</sequence>
<dbReference type="InterPro" id="IPR005093">
    <property type="entry name" value="RNArep_beta"/>
</dbReference>
<accession>A0A8S5L4V9</accession>
<keyword evidence="9" id="KW-0460">Magnesium</keyword>
<evidence type="ECO:0000313" key="11">
    <source>
        <dbReference type="EMBL" id="DAD52367.1"/>
    </source>
</evidence>
<gene>
    <name evidence="11" type="primary">SRR5466338_4_4</name>
</gene>
<evidence type="ECO:0000256" key="2">
    <source>
        <dbReference type="ARBA" id="ARBA00022484"/>
    </source>
</evidence>
<dbReference type="Pfam" id="PF03431">
    <property type="entry name" value="RNA_replicase_B"/>
    <property type="match status" value="1"/>
</dbReference>
<dbReference type="InterPro" id="IPR007096">
    <property type="entry name" value="RNA-dir_Rpol_cat_phage"/>
</dbReference>
<dbReference type="InterPro" id="IPR043502">
    <property type="entry name" value="DNA/RNA_pol_sf"/>
</dbReference>
<dbReference type="SUPFAM" id="SSF56672">
    <property type="entry name" value="DNA/RNA polymerases"/>
    <property type="match status" value="1"/>
</dbReference>
<evidence type="ECO:0000313" key="12">
    <source>
        <dbReference type="Proteomes" id="UP000678809"/>
    </source>
</evidence>
<evidence type="ECO:0000256" key="1">
    <source>
        <dbReference type="ARBA" id="ARBA00012494"/>
    </source>
</evidence>
<dbReference type="GeneID" id="80400810"/>
<evidence type="ECO:0000256" key="7">
    <source>
        <dbReference type="ARBA" id="ARBA00030248"/>
    </source>
</evidence>
<dbReference type="EC" id="2.7.7.48" evidence="1"/>
<dbReference type="RefSeq" id="YP_010771158.1">
    <property type="nucleotide sequence ID" value="NC_074504.1"/>
</dbReference>
<comment type="catalytic activity">
    <reaction evidence="8">
        <text>RNA(n) + a ribonucleoside 5'-triphosphate = RNA(n+1) + diphosphate</text>
        <dbReference type="Rhea" id="RHEA:21248"/>
        <dbReference type="Rhea" id="RHEA-COMP:14527"/>
        <dbReference type="Rhea" id="RHEA-COMP:17342"/>
        <dbReference type="ChEBI" id="CHEBI:33019"/>
        <dbReference type="ChEBI" id="CHEBI:61557"/>
        <dbReference type="ChEBI" id="CHEBI:140395"/>
        <dbReference type="EC" id="2.7.7.48"/>
    </reaction>
</comment>